<evidence type="ECO:0000256" key="1">
    <source>
        <dbReference type="SAM" id="MobiDB-lite"/>
    </source>
</evidence>
<protein>
    <recommendedName>
        <fullName evidence="5">DUF3558 domain-containing protein</fullName>
    </recommendedName>
</protein>
<dbReference type="Proteomes" id="UP000187185">
    <property type="component" value="Chromosome"/>
</dbReference>
<sequence length="221" mass="22554">MTAPRRLALALLVGAVGAIAVLSGCSGAPDGAATTGDAGAATSAASSATPAPQATIAPFPIGASTSTTPLPADLPQGCRDILTGSVLAQLEGVPLNAEGMGGGIRPDSSRVCVWGEPGAVATRLVTVIGYSPEREARDALYELGNEGYTCYEPDGGIRCEKTWEHPTLPGVTEGRTLFYRDGVIVDTQYTNLAPKGYTAAIIDYLWPAVPRTATPTAAPTP</sequence>
<accession>A0A1P8UB48</accession>
<dbReference type="OrthoDB" id="5123394at2"/>
<proteinExistence type="predicted"/>
<keyword evidence="4" id="KW-1185">Reference proteome</keyword>
<dbReference type="PROSITE" id="PS51257">
    <property type="entry name" value="PROKAR_LIPOPROTEIN"/>
    <property type="match status" value="1"/>
</dbReference>
<dbReference type="STRING" id="36805.BOH66_14375"/>
<feature type="signal peptide" evidence="2">
    <location>
        <begin position="1"/>
        <end position="28"/>
    </location>
</feature>
<gene>
    <name evidence="3" type="ORF">BOH66_14375</name>
</gene>
<keyword evidence="2" id="KW-0732">Signal</keyword>
<dbReference type="AlphaFoldDB" id="A0A1P8UB48"/>
<feature type="region of interest" description="Disordered" evidence="1">
    <location>
        <begin position="32"/>
        <end position="51"/>
    </location>
</feature>
<reference evidence="3 4" key="1">
    <citation type="submission" date="2016-12" db="EMBL/GenBank/DDBJ databases">
        <title>Complete genome sequence of Microbacterium aurum KACC 15219.</title>
        <authorList>
            <person name="Jung Y."/>
            <person name="Shin J.-H."/>
            <person name="Lee Y.-J."/>
            <person name="Yi H."/>
            <person name="Bahn Y.-S."/>
            <person name="Kim J.F."/>
            <person name="Lee D.-W."/>
        </authorList>
    </citation>
    <scope>NUCLEOTIDE SEQUENCE [LARGE SCALE GENOMIC DNA]</scope>
    <source>
        <strain evidence="3 4">KACC 15219</strain>
    </source>
</reference>
<dbReference type="RefSeq" id="WP_076691675.1">
    <property type="nucleotide sequence ID" value="NZ_CP018762.1"/>
</dbReference>
<dbReference type="KEGG" id="maur:BOH66_14375"/>
<evidence type="ECO:0000256" key="2">
    <source>
        <dbReference type="SAM" id="SignalP"/>
    </source>
</evidence>
<evidence type="ECO:0008006" key="5">
    <source>
        <dbReference type="Google" id="ProtNLM"/>
    </source>
</evidence>
<evidence type="ECO:0000313" key="3">
    <source>
        <dbReference type="EMBL" id="APZ35306.1"/>
    </source>
</evidence>
<dbReference type="EMBL" id="CP018762">
    <property type="protein sequence ID" value="APZ35306.1"/>
    <property type="molecule type" value="Genomic_DNA"/>
</dbReference>
<feature type="chain" id="PRO_5039563646" description="DUF3558 domain-containing protein" evidence="2">
    <location>
        <begin position="29"/>
        <end position="221"/>
    </location>
</feature>
<name>A0A1P8UB48_9MICO</name>
<organism evidence="3 4">
    <name type="scientific">Microbacterium aurum</name>
    <dbReference type="NCBI Taxonomy" id="36805"/>
    <lineage>
        <taxon>Bacteria</taxon>
        <taxon>Bacillati</taxon>
        <taxon>Actinomycetota</taxon>
        <taxon>Actinomycetes</taxon>
        <taxon>Micrococcales</taxon>
        <taxon>Microbacteriaceae</taxon>
        <taxon>Microbacterium</taxon>
    </lineage>
</organism>
<evidence type="ECO:0000313" key="4">
    <source>
        <dbReference type="Proteomes" id="UP000187185"/>
    </source>
</evidence>